<dbReference type="Proteomes" id="UP000323567">
    <property type="component" value="Unassembled WGS sequence"/>
</dbReference>
<dbReference type="PANTHER" id="PTHR18964">
    <property type="entry name" value="ROK (REPRESSOR, ORF, KINASE) FAMILY"/>
    <property type="match status" value="1"/>
</dbReference>
<dbReference type="Proteomes" id="UP000322658">
    <property type="component" value="Unassembled WGS sequence"/>
</dbReference>
<dbReference type="EMBL" id="VVXJ01000018">
    <property type="protein sequence ID" value="KAA2375230.1"/>
    <property type="molecule type" value="Genomic_DNA"/>
</dbReference>
<proteinExistence type="inferred from homology"/>
<evidence type="ECO:0000313" key="2">
    <source>
        <dbReference type="EMBL" id="KAA2366996.1"/>
    </source>
</evidence>
<name>A0A5B3GP59_9BACT</name>
<dbReference type="Gene3D" id="3.30.420.40">
    <property type="match status" value="2"/>
</dbReference>
<dbReference type="RefSeq" id="WP_015546317.1">
    <property type="nucleotide sequence ID" value="NZ_CATXTW010000009.1"/>
</dbReference>
<evidence type="ECO:0000313" key="4">
    <source>
        <dbReference type="Proteomes" id="UP000322658"/>
    </source>
</evidence>
<dbReference type="Pfam" id="PF00480">
    <property type="entry name" value="ROK"/>
    <property type="match status" value="1"/>
</dbReference>
<dbReference type="CDD" id="cd23763">
    <property type="entry name" value="ASKHA_ATPase_ROK"/>
    <property type="match status" value="1"/>
</dbReference>
<gene>
    <name evidence="3" type="ORF">F2Y07_09130</name>
    <name evidence="2" type="ORF">F2Y13_12650</name>
</gene>
<dbReference type="InterPro" id="IPR000600">
    <property type="entry name" value="ROK"/>
</dbReference>
<comment type="caution">
    <text evidence="3">The sequence shown here is derived from an EMBL/GenBank/DDBJ whole genome shotgun (WGS) entry which is preliminary data.</text>
</comment>
<dbReference type="GeneID" id="92755919"/>
<sequence>MYSHDNRVVITLDAGGTNLVFGAMQANKFIVEPITLPSHAENLDKCLATMVEGFQAVIDRLSEKPVAISFAFPGPADYPNGIIGGYLPNFPSFREGVALGPFLEAKFGIPVYINNDGDLFAYGEALGGALPEVNARLEALGSPKKYKNLVGYTFGTGLGVGLVIDNRLNRGDNSCVETFCLRHKKMPEIIVEDGASIRAVKRVYGEASGDVNHTFEPKDICEIAEGKRPGDVEAAKKAFAEMGEIAGDAMATAVTLVDGLIVIGGGITAARKWIMPSLLNELRSKMHQLNGNELNRVQMKVYDLDDETEFREFAKGAQRPLKVYGTDRYVAYDPQKRIGVTISKLGASQAISVGAYAFALSQLDTENA</sequence>
<dbReference type="EMBL" id="VVXK01000022">
    <property type="protein sequence ID" value="KAA2366996.1"/>
    <property type="molecule type" value="Genomic_DNA"/>
</dbReference>
<evidence type="ECO:0000313" key="5">
    <source>
        <dbReference type="Proteomes" id="UP000323567"/>
    </source>
</evidence>
<accession>A0A5B3GP59</accession>
<dbReference type="AlphaFoldDB" id="A0A5B3GP59"/>
<dbReference type="SUPFAM" id="SSF53067">
    <property type="entry name" value="Actin-like ATPase domain"/>
    <property type="match status" value="1"/>
</dbReference>
<dbReference type="InterPro" id="IPR043129">
    <property type="entry name" value="ATPase_NBD"/>
</dbReference>
<comment type="similarity">
    <text evidence="1">Belongs to the ROK (NagC/XylR) family.</text>
</comment>
<protein>
    <submittedName>
        <fullName evidence="3">ROK family protein</fullName>
    </submittedName>
</protein>
<organism evidence="3 4">
    <name type="scientific">Alistipes shahii</name>
    <dbReference type="NCBI Taxonomy" id="328814"/>
    <lineage>
        <taxon>Bacteria</taxon>
        <taxon>Pseudomonadati</taxon>
        <taxon>Bacteroidota</taxon>
        <taxon>Bacteroidia</taxon>
        <taxon>Bacteroidales</taxon>
        <taxon>Rikenellaceae</taxon>
        <taxon>Alistipes</taxon>
    </lineage>
</organism>
<dbReference type="PANTHER" id="PTHR18964:SF149">
    <property type="entry name" value="BIFUNCTIONAL UDP-N-ACETYLGLUCOSAMINE 2-EPIMERASE_N-ACETYLMANNOSAMINE KINASE"/>
    <property type="match status" value="1"/>
</dbReference>
<evidence type="ECO:0000313" key="3">
    <source>
        <dbReference type="EMBL" id="KAA2375230.1"/>
    </source>
</evidence>
<reference evidence="4 5" key="1">
    <citation type="journal article" date="2019" name="Nat. Med.">
        <title>A library of human gut bacterial isolates paired with longitudinal multiomics data enables mechanistic microbiome research.</title>
        <authorList>
            <person name="Poyet M."/>
            <person name="Groussin M."/>
            <person name="Gibbons S.M."/>
            <person name="Avila-Pacheco J."/>
            <person name="Jiang X."/>
            <person name="Kearney S.M."/>
            <person name="Perrotta A.R."/>
            <person name="Berdy B."/>
            <person name="Zhao S."/>
            <person name="Lieberman T.D."/>
            <person name="Swanson P.K."/>
            <person name="Smith M."/>
            <person name="Roesemann S."/>
            <person name="Alexander J.E."/>
            <person name="Rich S.A."/>
            <person name="Livny J."/>
            <person name="Vlamakis H."/>
            <person name="Clish C."/>
            <person name="Bullock K."/>
            <person name="Deik A."/>
            <person name="Scott J."/>
            <person name="Pierce K.A."/>
            <person name="Xavier R.J."/>
            <person name="Alm E.J."/>
        </authorList>
    </citation>
    <scope>NUCLEOTIDE SEQUENCE [LARGE SCALE GENOMIC DNA]</scope>
    <source>
        <strain evidence="3 4">BIOML-A1</strain>
        <strain evidence="2 5">BIOML-A2</strain>
    </source>
</reference>
<evidence type="ECO:0000256" key="1">
    <source>
        <dbReference type="ARBA" id="ARBA00006479"/>
    </source>
</evidence>